<dbReference type="InterPro" id="IPR043129">
    <property type="entry name" value="ATPase_NBD"/>
</dbReference>
<dbReference type="PANTHER" id="PTHR10196">
    <property type="entry name" value="SUGAR KINASE"/>
    <property type="match status" value="1"/>
</dbReference>
<evidence type="ECO:0000313" key="5">
    <source>
        <dbReference type="WBParaSite" id="HCON_00076850-00001"/>
    </source>
</evidence>
<dbReference type="GO" id="GO:0005829">
    <property type="term" value="C:cytosol"/>
    <property type="evidence" value="ECO:0007669"/>
    <property type="project" value="TreeGrafter"/>
</dbReference>
<keyword evidence="2" id="KW-0808">Transferase</keyword>
<dbReference type="SUPFAM" id="SSF53067">
    <property type="entry name" value="Actin-like ATPase domain"/>
    <property type="match status" value="2"/>
</dbReference>
<dbReference type="Proteomes" id="UP000025227">
    <property type="component" value="Unplaced"/>
</dbReference>
<accession>A0A7I4YCC0</accession>
<dbReference type="OrthoDB" id="10264182at2759"/>
<keyword evidence="3" id="KW-0418">Kinase</keyword>
<dbReference type="GO" id="GO:0006071">
    <property type="term" value="P:glycerol metabolic process"/>
    <property type="evidence" value="ECO:0007669"/>
    <property type="project" value="TreeGrafter"/>
</dbReference>
<dbReference type="Gene3D" id="3.30.420.40">
    <property type="match status" value="2"/>
</dbReference>
<comment type="similarity">
    <text evidence="1">Belongs to the FGGY kinase family.</text>
</comment>
<dbReference type="PANTHER" id="PTHR10196:SF67">
    <property type="entry name" value="SEDOHEPTULOKINASE"/>
    <property type="match status" value="1"/>
</dbReference>
<sequence>MSYSVGVDLGTSTVKVCVVQGTRILKEDQVHHESNIHQRLGVQNARKIIEVAMGLLEKTVLQVTKNPAVEISRIGISGQQHGIVLWNSESLKKGNLDCSELYNWMYPGDTKAAAKLPRSTSNCVFPGYGMRTLCELASYADFDSDRHWNRCGNIMDYFACYLTGSDKVFMSEANAYCWGYSTGLRWNSEILPFTPKWIELPEIVRTDVGTFTKLGMCRCKPLNGVPVGVAIADLHGSIISVRGSYTGADHAYIIIGTSSQLCFVLSNSLSLPTMPITTHIFPFTEGLSLLAAASMNGGNTLDAFITSLRRWSHEATQTENSSHVDMSRILSELDRASSELKNNTRAGVPEVKPLFTAERGSQDTGVEIHGLKPDTSLIQMLIGICEGVVQNLFALVPADLLTSYGVKKLFLVGSAKKDRFRVHIERYLQKHQIADHIELIYADTDTSAAYGVAL</sequence>
<evidence type="ECO:0000256" key="2">
    <source>
        <dbReference type="ARBA" id="ARBA00022679"/>
    </source>
</evidence>
<reference evidence="5" key="1">
    <citation type="submission" date="2020-12" db="UniProtKB">
        <authorList>
            <consortium name="WormBaseParasite"/>
        </authorList>
    </citation>
    <scope>IDENTIFICATION</scope>
    <source>
        <strain evidence="5">MHco3</strain>
    </source>
</reference>
<dbReference type="OMA" id="CAMNGGN"/>
<dbReference type="AlphaFoldDB" id="A0A7I4YCC0"/>
<protein>
    <submittedName>
        <fullName evidence="5">FGGY_N domain-containing protein</fullName>
    </submittedName>
</protein>
<dbReference type="WBParaSite" id="HCON_00076850-00001">
    <property type="protein sequence ID" value="HCON_00076850-00001"/>
    <property type="gene ID" value="HCON_00076850"/>
</dbReference>
<evidence type="ECO:0000256" key="3">
    <source>
        <dbReference type="ARBA" id="ARBA00022777"/>
    </source>
</evidence>
<evidence type="ECO:0000256" key="1">
    <source>
        <dbReference type="ARBA" id="ARBA00009156"/>
    </source>
</evidence>
<organism evidence="4 5">
    <name type="scientific">Haemonchus contortus</name>
    <name type="common">Barber pole worm</name>
    <dbReference type="NCBI Taxonomy" id="6289"/>
    <lineage>
        <taxon>Eukaryota</taxon>
        <taxon>Metazoa</taxon>
        <taxon>Ecdysozoa</taxon>
        <taxon>Nematoda</taxon>
        <taxon>Chromadorea</taxon>
        <taxon>Rhabditida</taxon>
        <taxon>Rhabditina</taxon>
        <taxon>Rhabditomorpha</taxon>
        <taxon>Strongyloidea</taxon>
        <taxon>Trichostrongylidae</taxon>
        <taxon>Haemonchus</taxon>
    </lineage>
</organism>
<dbReference type="GO" id="GO:0050277">
    <property type="term" value="F:sedoheptulokinase activity"/>
    <property type="evidence" value="ECO:0007669"/>
    <property type="project" value="TreeGrafter"/>
</dbReference>
<proteinExistence type="inferred from homology"/>
<name>A0A7I4YCC0_HAECO</name>
<keyword evidence="4" id="KW-1185">Reference proteome</keyword>
<evidence type="ECO:0000313" key="4">
    <source>
        <dbReference type="Proteomes" id="UP000025227"/>
    </source>
</evidence>